<keyword evidence="1" id="KW-0732">Signal</keyword>
<proteinExistence type="predicted"/>
<dbReference type="RefSeq" id="WP_354699317.1">
    <property type="nucleotide sequence ID" value="NZ_CP114014.1"/>
</dbReference>
<dbReference type="SUPFAM" id="SSF51445">
    <property type="entry name" value="(Trans)glycosidases"/>
    <property type="match status" value="1"/>
</dbReference>
<protein>
    <recommendedName>
        <fullName evidence="2">Glycoside-hydrolase family GH114 TIM-barrel domain-containing protein</fullName>
    </recommendedName>
</protein>
<dbReference type="InterPro" id="IPR013785">
    <property type="entry name" value="Aldolase_TIM"/>
</dbReference>
<sequence length="269" mass="29850">MSRRPTLAAALAAVLLGLLLPPSAGAAARPVPCAGSCWEPRPTVRPWQIQLAGRIDVTVPAPVVEVDCDGTPAATVRALQRRGAKVLGYIDAGSLESYRADAQRFPPAVVGRLYDGYPDERWLDVRRLDVLLPLLRDRLRTCARNGFDGVDPDNMNGYENDTGFPLTADDQVRFNRALADEAHRQGLAVVLKNTGGLVPRLRRWFDGAVVESCFRFRECAQYAPFVAARRPVYAIEYERAPDQFCAEARRRSFSAIFKRTSLSAFRRTC</sequence>
<dbReference type="AlphaFoldDB" id="A0AAU7B2L0"/>
<gene>
    <name evidence="3" type="ORF">DSM112329_05029</name>
</gene>
<dbReference type="PANTHER" id="PTHR35273:SF2">
    <property type="entry name" value="ALPHA-GALACTOSIDASE"/>
    <property type="match status" value="1"/>
</dbReference>
<dbReference type="Pfam" id="PF03537">
    <property type="entry name" value="Glyco_hydro_114"/>
    <property type="match status" value="1"/>
</dbReference>
<evidence type="ECO:0000256" key="1">
    <source>
        <dbReference type="SAM" id="SignalP"/>
    </source>
</evidence>
<dbReference type="InterPro" id="IPR004352">
    <property type="entry name" value="GH114_TIM-barrel"/>
</dbReference>
<organism evidence="3">
    <name type="scientific">Paraconexibacter sp. AEG42_29</name>
    <dbReference type="NCBI Taxonomy" id="2997339"/>
    <lineage>
        <taxon>Bacteria</taxon>
        <taxon>Bacillati</taxon>
        <taxon>Actinomycetota</taxon>
        <taxon>Thermoleophilia</taxon>
        <taxon>Solirubrobacterales</taxon>
        <taxon>Paraconexibacteraceae</taxon>
        <taxon>Paraconexibacter</taxon>
    </lineage>
</organism>
<feature type="chain" id="PRO_5043795247" description="Glycoside-hydrolase family GH114 TIM-barrel domain-containing protein" evidence="1">
    <location>
        <begin position="27"/>
        <end position="269"/>
    </location>
</feature>
<dbReference type="KEGG" id="parq:DSM112329_05029"/>
<dbReference type="Gene3D" id="3.20.20.70">
    <property type="entry name" value="Aldolase class I"/>
    <property type="match status" value="1"/>
</dbReference>
<feature type="signal peptide" evidence="1">
    <location>
        <begin position="1"/>
        <end position="26"/>
    </location>
</feature>
<reference evidence="3" key="1">
    <citation type="submission" date="2022-12" db="EMBL/GenBank/DDBJ databases">
        <title>Paraconexibacter alkalitolerans sp. nov. and Baekduia alba sp. nov., isolated from soil and emended description of the genera Paraconexibacter (Chun et al., 2020) and Baekduia (An et al., 2020).</title>
        <authorList>
            <person name="Vieira S."/>
            <person name="Huber K.J."/>
            <person name="Geppert A."/>
            <person name="Wolf J."/>
            <person name="Neumann-Schaal M."/>
            <person name="Muesken M."/>
            <person name="Overmann J."/>
        </authorList>
    </citation>
    <scope>NUCLEOTIDE SEQUENCE</scope>
    <source>
        <strain evidence="3">AEG42_29</strain>
    </source>
</reference>
<dbReference type="EMBL" id="CP114014">
    <property type="protein sequence ID" value="XAY08133.1"/>
    <property type="molecule type" value="Genomic_DNA"/>
</dbReference>
<evidence type="ECO:0000313" key="3">
    <source>
        <dbReference type="EMBL" id="XAY08133.1"/>
    </source>
</evidence>
<dbReference type="PANTHER" id="PTHR35273">
    <property type="entry name" value="ALPHA-1,4 POLYGALACTOSAMINIDASE, PUTATIVE (AFU_ORTHOLOGUE AFUA_3G07890)-RELATED"/>
    <property type="match status" value="1"/>
</dbReference>
<evidence type="ECO:0000259" key="2">
    <source>
        <dbReference type="Pfam" id="PF03537"/>
    </source>
</evidence>
<name>A0AAU7B2L0_9ACTN</name>
<feature type="domain" description="Glycoside-hydrolase family GH114 TIM-barrel" evidence="2">
    <location>
        <begin position="47"/>
        <end position="262"/>
    </location>
</feature>
<dbReference type="InterPro" id="IPR017853">
    <property type="entry name" value="GH"/>
</dbReference>
<accession>A0AAU7B2L0</accession>